<evidence type="ECO:0000256" key="3">
    <source>
        <dbReference type="PROSITE-ProRule" id="PRU00339"/>
    </source>
</evidence>
<dbReference type="PATRIC" id="fig|907348.3.peg.114"/>
<dbReference type="SUPFAM" id="SSF48452">
    <property type="entry name" value="TPR-like"/>
    <property type="match status" value="2"/>
</dbReference>
<name>H7EH57_9SPIR</name>
<dbReference type="PROSITE" id="PS50005">
    <property type="entry name" value="TPR"/>
    <property type="match status" value="1"/>
</dbReference>
<dbReference type="RefSeq" id="WP_002701858.1">
    <property type="nucleotide sequence ID" value="NZ_AGRW01000024.1"/>
</dbReference>
<feature type="compositionally biased region" description="Low complexity" evidence="4">
    <location>
        <begin position="190"/>
        <end position="202"/>
    </location>
</feature>
<evidence type="ECO:0000313" key="5">
    <source>
        <dbReference type="EMBL" id="EIC03056.1"/>
    </source>
</evidence>
<keyword evidence="6" id="KW-1185">Reference proteome</keyword>
<dbReference type="Gene3D" id="1.25.40.10">
    <property type="entry name" value="Tetratricopeptide repeat domain"/>
    <property type="match status" value="3"/>
</dbReference>
<dbReference type="STRING" id="907348.TresaDRAFT_2618"/>
<feature type="compositionally biased region" description="Gly residues" evidence="4">
    <location>
        <begin position="84"/>
        <end position="95"/>
    </location>
</feature>
<accession>H7EH57</accession>
<dbReference type="PANTHER" id="PTHR44858:SF1">
    <property type="entry name" value="UDP-N-ACETYLGLUCOSAMINE--PEPTIDE N-ACETYLGLUCOSAMINYLTRANSFERASE SPINDLY-RELATED"/>
    <property type="match status" value="1"/>
</dbReference>
<dbReference type="EMBL" id="AGRW01000024">
    <property type="protein sequence ID" value="EIC03056.1"/>
    <property type="molecule type" value="Genomic_DNA"/>
</dbReference>
<comment type="caution">
    <text evidence="5">The sequence shown here is derived from an EMBL/GenBank/DDBJ whole genome shotgun (WGS) entry which is preliminary data.</text>
</comment>
<proteinExistence type="predicted"/>
<keyword evidence="2 3" id="KW-0802">TPR repeat</keyword>
<keyword evidence="1" id="KW-0677">Repeat</keyword>
<evidence type="ECO:0000256" key="1">
    <source>
        <dbReference type="ARBA" id="ARBA00022737"/>
    </source>
</evidence>
<feature type="repeat" description="TPR" evidence="3">
    <location>
        <begin position="441"/>
        <end position="474"/>
    </location>
</feature>
<evidence type="ECO:0000256" key="4">
    <source>
        <dbReference type="SAM" id="MobiDB-lite"/>
    </source>
</evidence>
<reference evidence="5 6" key="1">
    <citation type="submission" date="2011-09" db="EMBL/GenBank/DDBJ databases">
        <title>The draft genome of Treponema saccharophilum DSM 2985.</title>
        <authorList>
            <consortium name="US DOE Joint Genome Institute (JGI-PGF)"/>
            <person name="Lucas S."/>
            <person name="Copeland A."/>
            <person name="Lapidus A."/>
            <person name="Glavina del Rio T."/>
            <person name="Dalin E."/>
            <person name="Tice H."/>
            <person name="Bruce D."/>
            <person name="Goodwin L."/>
            <person name="Pitluck S."/>
            <person name="Peters L."/>
            <person name="Kyrpides N."/>
            <person name="Mavromatis K."/>
            <person name="Ivanova N."/>
            <person name="Markowitz V."/>
            <person name="Cheng J.-F."/>
            <person name="Hugenholtz P."/>
            <person name="Woyke T."/>
            <person name="Wu D."/>
            <person name="Gronow S."/>
            <person name="Wellnitz S."/>
            <person name="Brambilla E."/>
            <person name="Klenk H.-P."/>
            <person name="Eisen J.A."/>
        </authorList>
    </citation>
    <scope>NUCLEOTIDE SEQUENCE [LARGE SCALE GENOMIC DNA]</scope>
    <source>
        <strain evidence="5 6">DSM 2985</strain>
    </source>
</reference>
<dbReference type="Proteomes" id="UP000003571">
    <property type="component" value="Unassembled WGS sequence"/>
</dbReference>
<dbReference type="NCBIfam" id="NF047372">
    <property type="entry name" value="FlcA_NTERM"/>
    <property type="match status" value="1"/>
</dbReference>
<feature type="compositionally biased region" description="Acidic residues" evidence="4">
    <location>
        <begin position="39"/>
        <end position="48"/>
    </location>
</feature>
<dbReference type="InterPro" id="IPR050498">
    <property type="entry name" value="Ycf3"/>
</dbReference>
<gene>
    <name evidence="5" type="ORF">TresaDRAFT_2618</name>
</gene>
<dbReference type="SMART" id="SM00028">
    <property type="entry name" value="TPR"/>
    <property type="match status" value="4"/>
</dbReference>
<feature type="compositionally biased region" description="Acidic residues" evidence="4">
    <location>
        <begin position="174"/>
        <end position="189"/>
    </location>
</feature>
<evidence type="ECO:0000313" key="6">
    <source>
        <dbReference type="Proteomes" id="UP000003571"/>
    </source>
</evidence>
<dbReference type="eggNOG" id="COG0457">
    <property type="taxonomic scope" value="Bacteria"/>
</dbReference>
<feature type="compositionally biased region" description="Low complexity" evidence="4">
    <location>
        <begin position="210"/>
        <end position="225"/>
    </location>
</feature>
<dbReference type="InterPro" id="IPR011990">
    <property type="entry name" value="TPR-like_helical_dom_sf"/>
</dbReference>
<protein>
    <recommendedName>
        <fullName evidence="7">Tetratricopeptide TPR_1 repeat-containing protein</fullName>
    </recommendedName>
</protein>
<dbReference type="PANTHER" id="PTHR44858">
    <property type="entry name" value="TETRATRICOPEPTIDE REPEAT PROTEIN 6"/>
    <property type="match status" value="1"/>
</dbReference>
<dbReference type="InterPro" id="IPR019734">
    <property type="entry name" value="TPR_rpt"/>
</dbReference>
<dbReference type="InterPro" id="IPR058123">
    <property type="entry name" value="FlcA_N"/>
</dbReference>
<dbReference type="NCBIfam" id="NF047371">
    <property type="entry name" value="FlcA_CTERM"/>
    <property type="match status" value="1"/>
</dbReference>
<sequence>MPGLKQLEKFSEDIKKIGDEEVVRAKRGERLSYPQIPGDVEDKDDSDEFISGLPSGKEAEDGESAVESAAQDDEDILSSLLGPSDGGNAGDGAPVGDGQDVLGSQDGAAEENPLPDDDVLGGLLSGEENGSGTDDMDAGSEDFPGTDGFEEFLSDGGNAEVAPADAGEPVSPAADDELGSEMSPDEGEAAPEFGDAGAAGADEIPDGEFADGAGADGSSADGASDPMWGEEGAGEEFHMDDFDPDVMENINFAGDDGEEFPVTGSGSDDDFMLSDADEFEIPGVTDSEFADLGKKSVDVADFSKAVQKPKNSLTEEEYERFKKNLSEYPLNLRVIIEDFISKDDSSAFTDEAIFEIIEKILKRTSARQIAAQLEKMLDISIDIPRDFEHRSYEQYEAYKSSFQYQLKNRIIPAALAFIVVCVVALGLFKAGQQFIYKPVMAEINYRQGYEHLQNNEYPLSEEKFDKAVSYRPKKKWFFKYASGYREHKQYERAALMYRKILGFFNYDKRAGLEYAEMELYDRADYAKAEAIVRRYVLDNHLNDPDGELLLGDIFLEWAYEDPSKFEDALEFYNDLKTRFPKSNLYLSRMLRYYIRTDQLRNVLVYKGMFYPKKNSLSAADWTELSGYLLDKLYGKLSKNDEYLRASIEDVRSMLEIAVNLDPSAPVGRYNLARYFIHNGYTAQAKSELLTSISLFDKQKVRTKQNVYREVNATRLLGELYSGEREYIKAQDVYTKGITLFNDEHDRIGLSGDVNVGRLFADLGDINYFITGDIDSALGNYETSIRMKNDTPSINYRVGAIRYNKKDYDSALSSFIKVSETNYSDPNLLIALANVLSLRGDNFAAQSYYSDLLRILDIERGVTTSRTGILFPQTKDDDTELVDMYLRANNNLGVTLYKLAKQTGNSNYYAESLVRFSVALRANDALTRDLSTMVRKNEGSLAASNSKYATHPIPDFEPEIYTEIPKILTDEKVLE</sequence>
<evidence type="ECO:0008006" key="7">
    <source>
        <dbReference type="Google" id="ProtNLM"/>
    </source>
</evidence>
<evidence type="ECO:0000256" key="2">
    <source>
        <dbReference type="ARBA" id="ARBA00022803"/>
    </source>
</evidence>
<dbReference type="InterPro" id="IPR058109">
    <property type="entry name" value="FlcA_C"/>
</dbReference>
<feature type="compositionally biased region" description="Low complexity" evidence="4">
    <location>
        <begin position="120"/>
        <end position="132"/>
    </location>
</feature>
<organism evidence="5 6">
    <name type="scientific">Treponema saccharophilum DSM 2985</name>
    <dbReference type="NCBI Taxonomy" id="907348"/>
    <lineage>
        <taxon>Bacteria</taxon>
        <taxon>Pseudomonadati</taxon>
        <taxon>Spirochaetota</taxon>
        <taxon>Spirochaetia</taxon>
        <taxon>Spirochaetales</taxon>
        <taxon>Treponemataceae</taxon>
        <taxon>Treponema</taxon>
    </lineage>
</organism>
<feature type="compositionally biased region" description="Acidic residues" evidence="4">
    <location>
        <begin position="60"/>
        <end position="76"/>
    </location>
</feature>
<dbReference type="AlphaFoldDB" id="H7EH57"/>
<feature type="region of interest" description="Disordered" evidence="4">
    <location>
        <begin position="27"/>
        <end position="242"/>
    </location>
</feature>
<dbReference type="OrthoDB" id="349862at2"/>